<evidence type="ECO:0000256" key="7">
    <source>
        <dbReference type="ARBA" id="ARBA00023242"/>
    </source>
</evidence>
<dbReference type="SMART" id="SM00320">
    <property type="entry name" value="WD40"/>
    <property type="match status" value="6"/>
</dbReference>
<evidence type="ECO:0000256" key="3">
    <source>
        <dbReference type="ARBA" id="ARBA00022552"/>
    </source>
</evidence>
<dbReference type="InterPro" id="IPR053826">
    <property type="entry name" value="WDR75"/>
</dbReference>
<feature type="domain" description="WD repeat-containing protein 75 second beta-propeller" evidence="8">
    <location>
        <begin position="299"/>
        <end position="618"/>
    </location>
</feature>
<evidence type="ECO:0000256" key="4">
    <source>
        <dbReference type="ARBA" id="ARBA00022574"/>
    </source>
</evidence>
<evidence type="ECO:0000256" key="2">
    <source>
        <dbReference type="ARBA" id="ARBA00022517"/>
    </source>
</evidence>
<gene>
    <name evidence="9" type="ORF">NQ317_006108</name>
</gene>
<dbReference type="Gene3D" id="2.130.10.10">
    <property type="entry name" value="YVTN repeat-like/Quinoprotein amine dehydrogenase"/>
    <property type="match status" value="3"/>
</dbReference>
<comment type="subcellular location">
    <subcellularLocation>
        <location evidence="1">Nucleus</location>
        <location evidence="1">Nucleolus</location>
    </subcellularLocation>
</comment>
<organism evidence="9 10">
    <name type="scientific">Molorchus minor</name>
    <dbReference type="NCBI Taxonomy" id="1323400"/>
    <lineage>
        <taxon>Eukaryota</taxon>
        <taxon>Metazoa</taxon>
        <taxon>Ecdysozoa</taxon>
        <taxon>Arthropoda</taxon>
        <taxon>Hexapoda</taxon>
        <taxon>Insecta</taxon>
        <taxon>Pterygota</taxon>
        <taxon>Neoptera</taxon>
        <taxon>Endopterygota</taxon>
        <taxon>Coleoptera</taxon>
        <taxon>Polyphaga</taxon>
        <taxon>Cucujiformia</taxon>
        <taxon>Chrysomeloidea</taxon>
        <taxon>Cerambycidae</taxon>
        <taxon>Lamiinae</taxon>
        <taxon>Monochamini</taxon>
        <taxon>Molorchus</taxon>
    </lineage>
</organism>
<dbReference type="PANTHER" id="PTHR44215:SF1">
    <property type="entry name" value="WD REPEAT-CONTAINING PROTEIN 75"/>
    <property type="match status" value="1"/>
</dbReference>
<dbReference type="EMBL" id="JAPWTJ010001738">
    <property type="protein sequence ID" value="KAJ8969719.1"/>
    <property type="molecule type" value="Genomic_DNA"/>
</dbReference>
<evidence type="ECO:0000313" key="9">
    <source>
        <dbReference type="EMBL" id="KAJ8969719.1"/>
    </source>
</evidence>
<comment type="caution">
    <text evidence="9">The sequence shown here is derived from an EMBL/GenBank/DDBJ whole genome shotgun (WGS) entry which is preliminary data.</text>
</comment>
<evidence type="ECO:0000256" key="5">
    <source>
        <dbReference type="ARBA" id="ARBA00022737"/>
    </source>
</evidence>
<keyword evidence="4" id="KW-0853">WD repeat</keyword>
<proteinExistence type="predicted"/>
<keyword evidence="3" id="KW-0698">rRNA processing</keyword>
<dbReference type="Proteomes" id="UP001162164">
    <property type="component" value="Unassembled WGS sequence"/>
</dbReference>
<keyword evidence="5" id="KW-0677">Repeat</keyword>
<dbReference type="SUPFAM" id="SSF69322">
    <property type="entry name" value="Tricorn protease domain 2"/>
    <property type="match status" value="1"/>
</dbReference>
<evidence type="ECO:0000259" key="8">
    <source>
        <dbReference type="Pfam" id="PF23769"/>
    </source>
</evidence>
<dbReference type="Pfam" id="PF23769">
    <property type="entry name" value="Beta-prop_WDR75_2nd"/>
    <property type="match status" value="1"/>
</dbReference>
<evidence type="ECO:0000256" key="6">
    <source>
        <dbReference type="ARBA" id="ARBA00023163"/>
    </source>
</evidence>
<accession>A0ABQ9IZF7</accession>
<reference evidence="9" key="1">
    <citation type="journal article" date="2023" name="Insect Mol. Biol.">
        <title>Genome sequencing provides insights into the evolution of gene families encoding plant cell wall-degrading enzymes in longhorned beetles.</title>
        <authorList>
            <person name="Shin N.R."/>
            <person name="Okamura Y."/>
            <person name="Kirsch R."/>
            <person name="Pauchet Y."/>
        </authorList>
    </citation>
    <scope>NUCLEOTIDE SEQUENCE</scope>
    <source>
        <strain evidence="9">MMC_N1</strain>
    </source>
</reference>
<dbReference type="InterPro" id="IPR057644">
    <property type="entry name" value="Beta-prop_WDR75_2nd"/>
</dbReference>
<keyword evidence="7" id="KW-0539">Nucleus</keyword>
<dbReference type="InterPro" id="IPR001680">
    <property type="entry name" value="WD40_rpt"/>
</dbReference>
<keyword evidence="2" id="KW-0690">Ribosome biogenesis</keyword>
<dbReference type="Pfam" id="PF23869">
    <property type="entry name" value="Beta-prop_WDR75_1st"/>
    <property type="match status" value="1"/>
</dbReference>
<evidence type="ECO:0000256" key="1">
    <source>
        <dbReference type="ARBA" id="ARBA00004604"/>
    </source>
</evidence>
<dbReference type="SUPFAM" id="SSF50993">
    <property type="entry name" value="Peptidase/esterase 'gauge' domain"/>
    <property type="match status" value="1"/>
</dbReference>
<sequence length="651" mass="74816">MDIALNFKGGGSIISCRPLFSEDGESISVCWKNSLLQYNTKTGIIIHEYKGLKDKIVGFKYCNYDSYKCLIACSETGKVVVWKAITHYKILEKQLPVRNIETFNVIPSTKEDTLQAVISYKNCGDLLFAKVDVKERTLFKIDIILKNQKYFVDVSQNRDYVTVACNNKVWFARLNDIRQVPRHKMHGSRTFTCIACHPSEELVLTGDNTGRVLVWQNIFNRNRTWAVYHWHTLPVRTVCFSTAGSHFYSGGEECVLVKWNLDNIHDKIDNALRIFDSRLYQTTLIQHLVLGKQYDSGILYDPRTKALVMNGNEGQVQFYSPSNMSLLYNVDIVGQNKITNERDCTIQNTEIRKTAISKNGSWLATVEERPDQEYHSELRLKFWKFNSEKQTFELNTSVEYPHEKSVNSLLFQPTVGDDLHCVTVGDDKKFKIWQLSEITTVNKKDMAWKCYGVGFFRNLPCLGISFSGDGSLMAIGFDEILTVWMPDTCQLKCSLIHPYHKEKLRHIQFGNSNQCHLLVAAGENQLSVWNLLTLCMIWTVPVNVTQLVADPLSTYMAVLTRYKEVIIFSPISEEPIYLSSDLLKKDEVLSAAFIPSKNSNDTRLKWYERSHLYIITSNNELYCISGRESTTGRTRRFCVGDQISVWYDDPE</sequence>
<dbReference type="InterPro" id="IPR015943">
    <property type="entry name" value="WD40/YVTN_repeat-like_dom_sf"/>
</dbReference>
<evidence type="ECO:0000313" key="10">
    <source>
        <dbReference type="Proteomes" id="UP001162164"/>
    </source>
</evidence>
<dbReference type="PANTHER" id="PTHR44215">
    <property type="entry name" value="WD REPEAT-CONTAINING PROTEIN 75"/>
    <property type="match status" value="1"/>
</dbReference>
<keyword evidence="6" id="KW-0804">Transcription</keyword>
<protein>
    <recommendedName>
        <fullName evidence="8">WD repeat-containing protein 75 second beta-propeller domain-containing protein</fullName>
    </recommendedName>
</protein>
<keyword evidence="10" id="KW-1185">Reference proteome</keyword>
<name>A0ABQ9IZF7_9CUCU</name>